<feature type="chain" id="PRO_5032957682" evidence="1">
    <location>
        <begin position="26"/>
        <end position="79"/>
    </location>
</feature>
<keyword evidence="3" id="KW-1185">Reference proteome</keyword>
<evidence type="ECO:0000313" key="2">
    <source>
        <dbReference type="EMBL" id="KAF7815302.1"/>
    </source>
</evidence>
<dbReference type="OrthoDB" id="1552870at2759"/>
<gene>
    <name evidence="2" type="ORF">G2W53_029271</name>
</gene>
<accession>A0A834WAJ2</accession>
<dbReference type="Proteomes" id="UP000634136">
    <property type="component" value="Unassembled WGS sequence"/>
</dbReference>
<dbReference type="EMBL" id="JAAIUW010000009">
    <property type="protein sequence ID" value="KAF7815302.1"/>
    <property type="molecule type" value="Genomic_DNA"/>
</dbReference>
<comment type="caution">
    <text evidence="2">The sequence shown here is derived from an EMBL/GenBank/DDBJ whole genome shotgun (WGS) entry which is preliminary data.</text>
</comment>
<protein>
    <submittedName>
        <fullName evidence="2">RnaseH (Mitochondrion)</fullName>
    </submittedName>
</protein>
<evidence type="ECO:0000256" key="1">
    <source>
        <dbReference type="SAM" id="SignalP"/>
    </source>
</evidence>
<sequence length="79" mass="8673">MAKFNFVSFALVFSFLLVMASIVDASRPTPTADGILRDSHGNWVKGYLKFIGGGSSVKTEIWAMIFGLRLACDMQNVNL</sequence>
<proteinExistence type="predicted"/>
<reference evidence="2" key="1">
    <citation type="submission" date="2020-09" db="EMBL/GenBank/DDBJ databases">
        <title>Genome-Enabled Discovery of Anthraquinone Biosynthesis in Senna tora.</title>
        <authorList>
            <person name="Kang S.-H."/>
            <person name="Pandey R.P."/>
            <person name="Lee C.-M."/>
            <person name="Sim J.-S."/>
            <person name="Jeong J.-T."/>
            <person name="Choi B.-S."/>
            <person name="Jung M."/>
            <person name="Ginzburg D."/>
            <person name="Zhao K."/>
            <person name="Won S.Y."/>
            <person name="Oh T.-J."/>
            <person name="Yu Y."/>
            <person name="Kim N.-H."/>
            <person name="Lee O.R."/>
            <person name="Lee T.-H."/>
            <person name="Bashyal P."/>
            <person name="Kim T.-S."/>
            <person name="Lee W.-H."/>
            <person name="Kawkins C."/>
            <person name="Kim C.-K."/>
            <person name="Kim J.S."/>
            <person name="Ahn B.O."/>
            <person name="Rhee S.Y."/>
            <person name="Sohng J.K."/>
        </authorList>
    </citation>
    <scope>NUCLEOTIDE SEQUENCE</scope>
    <source>
        <tissue evidence="2">Leaf</tissue>
    </source>
</reference>
<organism evidence="2 3">
    <name type="scientific">Senna tora</name>
    <dbReference type="NCBI Taxonomy" id="362788"/>
    <lineage>
        <taxon>Eukaryota</taxon>
        <taxon>Viridiplantae</taxon>
        <taxon>Streptophyta</taxon>
        <taxon>Embryophyta</taxon>
        <taxon>Tracheophyta</taxon>
        <taxon>Spermatophyta</taxon>
        <taxon>Magnoliopsida</taxon>
        <taxon>eudicotyledons</taxon>
        <taxon>Gunneridae</taxon>
        <taxon>Pentapetalae</taxon>
        <taxon>rosids</taxon>
        <taxon>fabids</taxon>
        <taxon>Fabales</taxon>
        <taxon>Fabaceae</taxon>
        <taxon>Caesalpinioideae</taxon>
        <taxon>Cassia clade</taxon>
        <taxon>Senna</taxon>
    </lineage>
</organism>
<name>A0A834WAJ2_9FABA</name>
<feature type="signal peptide" evidence="1">
    <location>
        <begin position="1"/>
        <end position="25"/>
    </location>
</feature>
<evidence type="ECO:0000313" key="3">
    <source>
        <dbReference type="Proteomes" id="UP000634136"/>
    </source>
</evidence>
<dbReference type="AlphaFoldDB" id="A0A834WAJ2"/>
<keyword evidence="1" id="KW-0732">Signal</keyword>